<dbReference type="GO" id="GO:0008168">
    <property type="term" value="F:methyltransferase activity"/>
    <property type="evidence" value="ECO:0007669"/>
    <property type="project" value="UniProtKB-KW"/>
</dbReference>
<reference evidence="3" key="1">
    <citation type="journal article" date="2019" name="Int. J. Syst. Evol. Microbiol.">
        <title>The Global Catalogue of Microorganisms (GCM) 10K type strain sequencing project: providing services to taxonomists for standard genome sequencing and annotation.</title>
        <authorList>
            <consortium name="The Broad Institute Genomics Platform"/>
            <consortium name="The Broad Institute Genome Sequencing Center for Infectious Disease"/>
            <person name="Wu L."/>
            <person name="Ma J."/>
        </authorList>
    </citation>
    <scope>NUCLEOTIDE SEQUENCE [LARGE SCALE GENOMIC DNA]</scope>
    <source>
        <strain evidence="3">JCM 16378</strain>
    </source>
</reference>
<dbReference type="Pfam" id="PF13649">
    <property type="entry name" value="Methyltransf_25"/>
    <property type="match status" value="1"/>
</dbReference>
<dbReference type="PANTHER" id="PTHR42912">
    <property type="entry name" value="METHYLTRANSFERASE"/>
    <property type="match status" value="1"/>
</dbReference>
<keyword evidence="2" id="KW-0489">Methyltransferase</keyword>
<dbReference type="InterPro" id="IPR050508">
    <property type="entry name" value="Methyltransf_Superfamily"/>
</dbReference>
<evidence type="ECO:0000313" key="3">
    <source>
        <dbReference type="Proteomes" id="UP001501326"/>
    </source>
</evidence>
<keyword evidence="3" id="KW-1185">Reference proteome</keyword>
<name>A0ABP6H479_9MICO</name>
<dbReference type="EMBL" id="BAAARN010000001">
    <property type="protein sequence ID" value="GAA2735503.1"/>
    <property type="molecule type" value="Genomic_DNA"/>
</dbReference>
<dbReference type="InterPro" id="IPR029063">
    <property type="entry name" value="SAM-dependent_MTases_sf"/>
</dbReference>
<accession>A0ABP6H479</accession>
<proteinExistence type="predicted"/>
<dbReference type="CDD" id="cd02440">
    <property type="entry name" value="AdoMet_MTases"/>
    <property type="match status" value="1"/>
</dbReference>
<dbReference type="RefSeq" id="WP_344192288.1">
    <property type="nucleotide sequence ID" value="NZ_BAAARN010000001.1"/>
</dbReference>
<dbReference type="Gene3D" id="3.40.50.150">
    <property type="entry name" value="Vaccinia Virus protein VP39"/>
    <property type="match status" value="1"/>
</dbReference>
<dbReference type="GO" id="GO:0032259">
    <property type="term" value="P:methylation"/>
    <property type="evidence" value="ECO:0007669"/>
    <property type="project" value="UniProtKB-KW"/>
</dbReference>
<feature type="domain" description="Methyltransferase" evidence="1">
    <location>
        <begin position="58"/>
        <end position="148"/>
    </location>
</feature>
<dbReference type="SUPFAM" id="SSF53335">
    <property type="entry name" value="S-adenosyl-L-methionine-dependent methyltransferases"/>
    <property type="match status" value="1"/>
</dbReference>
<organism evidence="2 3">
    <name type="scientific">Pedococcus aerophilus</name>
    <dbReference type="NCBI Taxonomy" id="436356"/>
    <lineage>
        <taxon>Bacteria</taxon>
        <taxon>Bacillati</taxon>
        <taxon>Actinomycetota</taxon>
        <taxon>Actinomycetes</taxon>
        <taxon>Micrococcales</taxon>
        <taxon>Intrasporangiaceae</taxon>
        <taxon>Pedococcus</taxon>
    </lineage>
</organism>
<dbReference type="Proteomes" id="UP001501326">
    <property type="component" value="Unassembled WGS sequence"/>
</dbReference>
<protein>
    <submittedName>
        <fullName evidence="2">Class I SAM-dependent methyltransferase</fullName>
    </submittedName>
</protein>
<evidence type="ECO:0000313" key="2">
    <source>
        <dbReference type="EMBL" id="GAA2735503.1"/>
    </source>
</evidence>
<comment type="caution">
    <text evidence="2">The sequence shown here is derived from an EMBL/GenBank/DDBJ whole genome shotgun (WGS) entry which is preliminary data.</text>
</comment>
<gene>
    <name evidence="2" type="ORF">GCM10009867_17930</name>
</gene>
<dbReference type="InterPro" id="IPR041698">
    <property type="entry name" value="Methyltransf_25"/>
</dbReference>
<evidence type="ECO:0000259" key="1">
    <source>
        <dbReference type="Pfam" id="PF13649"/>
    </source>
</evidence>
<sequence length="220" mass="23366">MPETTPDLFAPERIRAAYDVVADSYAAMLPDTRAEAPLDLAMVDAFVAAVTHGGDASVLDAGCGTGRMSRYLADRGCTVRGVDLSPGMVAAARRSQPDLGFAVASLNALPFADAEFAGVLLWYSTIHIPPAGQPTIFAEAARVLRPGGHVLVAFQRGEGVREVVGYRRHGHDVTLHRHLFTADEVANHLASAGLTEVARMERAAVGPEREGQLVVLARVD</sequence>
<keyword evidence="2" id="KW-0808">Transferase</keyword>